<protein>
    <recommendedName>
        <fullName evidence="3">Roadblock/LAMTOR2 domain-containing protein</fullName>
    </recommendedName>
</protein>
<organism evidence="1 2">
    <name type="scientific">Streptomyces hundungensis</name>
    <dbReference type="NCBI Taxonomy" id="1077946"/>
    <lineage>
        <taxon>Bacteria</taxon>
        <taxon>Bacillati</taxon>
        <taxon>Actinomycetota</taxon>
        <taxon>Actinomycetes</taxon>
        <taxon>Kitasatosporales</taxon>
        <taxon>Streptomycetaceae</taxon>
        <taxon>Streptomyces</taxon>
    </lineage>
</organism>
<gene>
    <name evidence="1" type="ORF">DWB77_04601</name>
</gene>
<sequence>MPGIDECLLEAMLLPGALGAGVADWTSGLALGAIGQAPGGDHEATAAETAELARMAAEHPGFGVAPSLGTPDLSATGPPVEDLIITTRTAYHLLCFVETAFDSSVFLHLWLDRGEGNLALARLRLRDLAERLVL</sequence>
<dbReference type="Proteomes" id="UP000271554">
    <property type="component" value="Chromosome"/>
</dbReference>
<keyword evidence="2" id="KW-1185">Reference proteome</keyword>
<evidence type="ECO:0008006" key="3">
    <source>
        <dbReference type="Google" id="ProtNLM"/>
    </source>
</evidence>
<reference evidence="1 2" key="1">
    <citation type="submission" date="2018-10" db="EMBL/GenBank/DDBJ databases">
        <title>Relationship between Morphology and Antimicrobial Activity in Streptomyces.</title>
        <authorList>
            <person name="Kang H.J."/>
            <person name="Kim S.B."/>
        </authorList>
    </citation>
    <scope>NUCLEOTIDE SEQUENCE [LARGE SCALE GENOMIC DNA]</scope>
    <source>
        <strain evidence="1 2">BH38</strain>
    </source>
</reference>
<dbReference type="KEGG" id="shun:DWB77_04601"/>
<dbReference type="RefSeq" id="WP_120723018.1">
    <property type="nucleotide sequence ID" value="NZ_CP032698.1"/>
</dbReference>
<accession>A0A387HF01</accession>
<dbReference type="OrthoDB" id="3427879at2"/>
<proteinExistence type="predicted"/>
<dbReference type="AlphaFoldDB" id="A0A387HF01"/>
<evidence type="ECO:0000313" key="2">
    <source>
        <dbReference type="Proteomes" id="UP000271554"/>
    </source>
</evidence>
<dbReference type="EMBL" id="CP032698">
    <property type="protein sequence ID" value="AYG82425.1"/>
    <property type="molecule type" value="Genomic_DNA"/>
</dbReference>
<evidence type="ECO:0000313" key="1">
    <source>
        <dbReference type="EMBL" id="AYG82425.1"/>
    </source>
</evidence>
<name>A0A387HF01_9ACTN</name>